<proteinExistence type="predicted"/>
<dbReference type="AlphaFoldDB" id="Q0VS42"/>
<keyword evidence="1" id="KW-0732">Signal</keyword>
<evidence type="ECO:0000256" key="1">
    <source>
        <dbReference type="SAM" id="SignalP"/>
    </source>
</evidence>
<dbReference type="RefSeq" id="WP_011587844.1">
    <property type="nucleotide sequence ID" value="NC_008260.1"/>
</dbReference>
<gene>
    <name evidence="2" type="ordered locus">ABO_0558</name>
</gene>
<reference evidence="2 3" key="1">
    <citation type="journal article" date="2006" name="Nat. Biotechnol.">
        <title>Genome sequence of the ubiquitous hydrocarbon-degrading marine bacterium Alcanivorax borkumensis.</title>
        <authorList>
            <person name="Schneiker S."/>
            <person name="Martins dos Santos V.A.P."/>
            <person name="Bartels D."/>
            <person name="Bekel T."/>
            <person name="Brecht M."/>
            <person name="Buhrmester J."/>
            <person name="Chernikova T.N."/>
            <person name="Denaro R."/>
            <person name="Ferrer M."/>
            <person name="Gertler C."/>
            <person name="Goesmann A."/>
            <person name="Golyshina O.V."/>
            <person name="Kaminski F."/>
            <person name="Khachane A.N."/>
            <person name="Lang S."/>
            <person name="Linke B."/>
            <person name="McHardy A.C."/>
            <person name="Meyer F."/>
            <person name="Nechitaylo T."/>
            <person name="Puehler A."/>
            <person name="Regenhardt D."/>
            <person name="Rupp O."/>
            <person name="Sabirova J.S."/>
            <person name="Selbitschka W."/>
            <person name="Yakimov M.M."/>
            <person name="Timmis K.N."/>
            <person name="Vorhoelter F.-J."/>
            <person name="Weidner S."/>
            <person name="Kaiser O."/>
            <person name="Golyshin P.N."/>
        </authorList>
    </citation>
    <scope>NUCLEOTIDE SEQUENCE [LARGE SCALE GENOMIC DNA]</scope>
    <source>
        <strain evidence="3">ATCC 700651 / DSM 11573 / NCIMB 13689 / SK2</strain>
    </source>
</reference>
<dbReference type="Pfam" id="PF05494">
    <property type="entry name" value="MlaC"/>
    <property type="match status" value="1"/>
</dbReference>
<evidence type="ECO:0000313" key="3">
    <source>
        <dbReference type="Proteomes" id="UP000008871"/>
    </source>
</evidence>
<feature type="chain" id="PRO_5004178988" evidence="1">
    <location>
        <begin position="24"/>
        <end position="215"/>
    </location>
</feature>
<dbReference type="EMBL" id="AM286690">
    <property type="protein sequence ID" value="CAL16006.1"/>
    <property type="molecule type" value="Genomic_DNA"/>
</dbReference>
<dbReference type="STRING" id="393595.ABO_0558"/>
<dbReference type="PANTHER" id="PTHR36573">
    <property type="entry name" value="INTERMEMBRANE PHOSPHOLIPID TRANSPORT SYSTEM BINDING PROTEIN MLAC"/>
    <property type="match status" value="1"/>
</dbReference>
<organism evidence="2 3">
    <name type="scientific">Alcanivorax borkumensis (strain ATCC 700651 / DSM 11573 / NCIMB 13689 / SK2)</name>
    <dbReference type="NCBI Taxonomy" id="393595"/>
    <lineage>
        <taxon>Bacteria</taxon>
        <taxon>Pseudomonadati</taxon>
        <taxon>Pseudomonadota</taxon>
        <taxon>Gammaproteobacteria</taxon>
        <taxon>Oceanospirillales</taxon>
        <taxon>Alcanivoracaceae</taxon>
        <taxon>Alcanivorax</taxon>
    </lineage>
</organism>
<sequence>MHLQWYMAAWLRVGLVVMLTAMAALVQAQSDPRQVVADAVERMTSRVEAERETLKADPDRAKELVREELADLVDFKRITRMVMGDYFGPSSKEQKYRFLDVFKNSLINTYASGITLYDGQKIDILPMQDGDRKGDYARVRMEVKTNSGQVVPIYYTLFLRDDQWRVINVYVNGLDLRDTFKSQFAQGMQQYNDIDKVVDNWSADAKIDAGLKEEG</sequence>
<protein>
    <submittedName>
        <fullName evidence="2">Toluene-tolerance protein</fullName>
    </submittedName>
</protein>
<keyword evidence="3" id="KW-1185">Reference proteome</keyword>
<dbReference type="Gene3D" id="3.10.450.710">
    <property type="entry name" value="Tgt2/MlaC"/>
    <property type="match status" value="1"/>
</dbReference>
<name>Q0VS42_ALCBS</name>
<accession>Q0VS42</accession>
<dbReference type="eggNOG" id="COG2854">
    <property type="taxonomic scope" value="Bacteria"/>
</dbReference>
<evidence type="ECO:0000313" key="2">
    <source>
        <dbReference type="EMBL" id="CAL16006.1"/>
    </source>
</evidence>
<dbReference type="InterPro" id="IPR042245">
    <property type="entry name" value="Tgt2/MlaC_sf"/>
</dbReference>
<dbReference type="OrthoDB" id="9787053at2"/>
<dbReference type="PIRSF" id="PIRSF004649">
    <property type="entry name" value="MlaC"/>
    <property type="match status" value="1"/>
</dbReference>
<dbReference type="KEGG" id="abo:ABO_0558"/>
<dbReference type="Proteomes" id="UP000008871">
    <property type="component" value="Chromosome"/>
</dbReference>
<dbReference type="PANTHER" id="PTHR36573:SF1">
    <property type="entry name" value="INTERMEMBRANE PHOSPHOLIPID TRANSPORT SYSTEM BINDING PROTEIN MLAC"/>
    <property type="match status" value="1"/>
</dbReference>
<dbReference type="HOGENOM" id="CLU_094502_0_0_6"/>
<dbReference type="InterPro" id="IPR008869">
    <property type="entry name" value="MlaC/ttg2D"/>
</dbReference>
<feature type="signal peptide" evidence="1">
    <location>
        <begin position="1"/>
        <end position="23"/>
    </location>
</feature>